<reference evidence="2 3" key="1">
    <citation type="submission" date="2018-07" db="EMBL/GenBank/DDBJ databases">
        <title>Genomic Encyclopedia of Type Strains, Phase IV (KMG-IV): sequencing the most valuable type-strain genomes for metagenomic binning, comparative biology and taxonomic classification.</title>
        <authorList>
            <person name="Goeker M."/>
        </authorList>
    </citation>
    <scope>NUCLEOTIDE SEQUENCE [LARGE SCALE GENOMIC DNA]</scope>
    <source>
        <strain evidence="2 3">DSM 14364</strain>
    </source>
</reference>
<organism evidence="2 3">
    <name type="scientific">Microvirga subterranea</name>
    <dbReference type="NCBI Taxonomy" id="186651"/>
    <lineage>
        <taxon>Bacteria</taxon>
        <taxon>Pseudomonadati</taxon>
        <taxon>Pseudomonadota</taxon>
        <taxon>Alphaproteobacteria</taxon>
        <taxon>Hyphomicrobiales</taxon>
        <taxon>Methylobacteriaceae</taxon>
        <taxon>Microvirga</taxon>
    </lineage>
</organism>
<comment type="caution">
    <text evidence="2">The sequence shown here is derived from an EMBL/GenBank/DDBJ whole genome shotgun (WGS) entry which is preliminary data.</text>
</comment>
<feature type="transmembrane region" description="Helical" evidence="1">
    <location>
        <begin position="78"/>
        <end position="97"/>
    </location>
</feature>
<feature type="transmembrane region" description="Helical" evidence="1">
    <location>
        <begin position="192"/>
        <end position="211"/>
    </location>
</feature>
<feature type="transmembrane region" description="Helical" evidence="1">
    <location>
        <begin position="44"/>
        <end position="72"/>
    </location>
</feature>
<feature type="transmembrane region" description="Helical" evidence="1">
    <location>
        <begin position="156"/>
        <end position="180"/>
    </location>
</feature>
<accession>A0A370HIM6</accession>
<evidence type="ECO:0000256" key="1">
    <source>
        <dbReference type="SAM" id="Phobius"/>
    </source>
</evidence>
<dbReference type="Proteomes" id="UP000254925">
    <property type="component" value="Unassembled WGS sequence"/>
</dbReference>
<dbReference type="RefSeq" id="WP_114771258.1">
    <property type="nucleotide sequence ID" value="NZ_QQBB01000006.1"/>
</dbReference>
<name>A0A370HIM6_9HYPH</name>
<keyword evidence="1" id="KW-1133">Transmembrane helix</keyword>
<keyword evidence="1" id="KW-0812">Transmembrane</keyword>
<sequence length="212" mass="21485">MTAISSALWPWLALAGLGAFHGLNPAMGWLFAVALGLHRQSRGLVVLALAPIALGHAAAVGAVLLAVLLFGTILDGSLLGRGAGIVLLLWAAVHVLSGHRTPIRIGMQTGLAGLALWSFMMAGVHGAGFMLIPPLLSLCVTPGTGGGLAATTSLPVSLAALAVHTGAMLAVIGTISVIAYDRGLVFLRRGWINMDVLWSLALVAGGIVLLAG</sequence>
<evidence type="ECO:0000313" key="3">
    <source>
        <dbReference type="Proteomes" id="UP000254925"/>
    </source>
</evidence>
<evidence type="ECO:0000313" key="2">
    <source>
        <dbReference type="EMBL" id="RDI58047.1"/>
    </source>
</evidence>
<protein>
    <recommendedName>
        <fullName evidence="4">Arginine/ornithine antiporter ArcD</fullName>
    </recommendedName>
</protein>
<gene>
    <name evidence="2" type="ORF">DES45_106361</name>
</gene>
<keyword evidence="1" id="KW-0472">Membrane</keyword>
<evidence type="ECO:0008006" key="4">
    <source>
        <dbReference type="Google" id="ProtNLM"/>
    </source>
</evidence>
<feature type="transmembrane region" description="Helical" evidence="1">
    <location>
        <begin position="12"/>
        <end position="37"/>
    </location>
</feature>
<dbReference type="AlphaFoldDB" id="A0A370HIM6"/>
<dbReference type="EMBL" id="QQBB01000006">
    <property type="protein sequence ID" value="RDI58047.1"/>
    <property type="molecule type" value="Genomic_DNA"/>
</dbReference>
<dbReference type="OrthoDB" id="8850092at2"/>
<keyword evidence="3" id="KW-1185">Reference proteome</keyword>
<feature type="transmembrane region" description="Helical" evidence="1">
    <location>
        <begin position="109"/>
        <end position="136"/>
    </location>
</feature>
<proteinExistence type="predicted"/>